<sequence>TQRLIINYFSNHFQFRLPQISPLTPF</sequence>
<evidence type="ECO:0000313" key="1">
    <source>
        <dbReference type="EMBL" id="CAG7734358.1"/>
    </source>
</evidence>
<keyword evidence="2" id="KW-1185">Reference proteome</keyword>
<comment type="caution">
    <text evidence="1">The sequence shown here is derived from an EMBL/GenBank/DDBJ whole genome shotgun (WGS) entry which is preliminary data.</text>
</comment>
<dbReference type="AlphaFoldDB" id="A0A8J2P0Z6"/>
<feature type="non-terminal residue" evidence="1">
    <location>
        <position position="1"/>
    </location>
</feature>
<dbReference type="Proteomes" id="UP000708208">
    <property type="component" value="Unassembled WGS sequence"/>
</dbReference>
<evidence type="ECO:0000313" key="2">
    <source>
        <dbReference type="Proteomes" id="UP000708208"/>
    </source>
</evidence>
<name>A0A8J2P0Z6_9HEXA</name>
<proteinExistence type="predicted"/>
<reference evidence="1" key="1">
    <citation type="submission" date="2021-06" db="EMBL/GenBank/DDBJ databases">
        <authorList>
            <person name="Hodson N. C."/>
            <person name="Mongue J. A."/>
            <person name="Jaron S. K."/>
        </authorList>
    </citation>
    <scope>NUCLEOTIDE SEQUENCE</scope>
</reference>
<accession>A0A8J2P0Z6</accession>
<organism evidence="1 2">
    <name type="scientific">Allacma fusca</name>
    <dbReference type="NCBI Taxonomy" id="39272"/>
    <lineage>
        <taxon>Eukaryota</taxon>
        <taxon>Metazoa</taxon>
        <taxon>Ecdysozoa</taxon>
        <taxon>Arthropoda</taxon>
        <taxon>Hexapoda</taxon>
        <taxon>Collembola</taxon>
        <taxon>Symphypleona</taxon>
        <taxon>Sminthuridae</taxon>
        <taxon>Allacma</taxon>
    </lineage>
</organism>
<protein>
    <submittedName>
        <fullName evidence="1">Uncharacterized protein</fullName>
    </submittedName>
</protein>
<dbReference type="EMBL" id="CAJVCH010267716">
    <property type="protein sequence ID" value="CAG7734358.1"/>
    <property type="molecule type" value="Genomic_DNA"/>
</dbReference>
<gene>
    <name evidence="1" type="ORF">AFUS01_LOCUS22753</name>
</gene>